<name>A0A084AA94_LACLC</name>
<protein>
    <submittedName>
        <fullName evidence="1">Putative phage related protein</fullName>
    </submittedName>
</protein>
<dbReference type="AlphaFoldDB" id="A0A084AA94"/>
<sequence>MTVESLLKTISEGMTVNVKDCYGNMIIRFKFGDDIEVFSASFLFHKIKKTEIKNQFDLNIYLEDTKND</sequence>
<dbReference type="EMBL" id="AZSI01000050">
    <property type="protein sequence ID" value="KEY62223.1"/>
    <property type="molecule type" value="Genomic_DNA"/>
</dbReference>
<proteinExistence type="predicted"/>
<accession>A0A084AA94</accession>
<organism evidence="1 2">
    <name type="scientific">Lactococcus cremoris subsp. cremoris GE214</name>
    <dbReference type="NCBI Taxonomy" id="1415168"/>
    <lineage>
        <taxon>Bacteria</taxon>
        <taxon>Bacillati</taxon>
        <taxon>Bacillota</taxon>
        <taxon>Bacilli</taxon>
        <taxon>Lactobacillales</taxon>
        <taxon>Streptococcaceae</taxon>
        <taxon>Lactococcus</taxon>
        <taxon>Lactococcus cremoris subsp. cremoris</taxon>
    </lineage>
</organism>
<dbReference type="Proteomes" id="UP000028401">
    <property type="component" value="Unassembled WGS sequence"/>
</dbReference>
<reference evidence="1 2" key="1">
    <citation type="submission" date="2014-06" db="EMBL/GenBank/DDBJ databases">
        <title>Draft genome sequence of the putrescine producing strain Lactococcus lactis subsp cremoris GE214.</title>
        <authorList>
            <person name="Ladero V."/>
            <person name="Linares D.M."/>
            <person name="del Rio B."/>
            <person name="Mayo B."/>
            <person name="Martin M.C."/>
            <person name="Fernandez M."/>
            <person name="Alvarez M.A."/>
        </authorList>
    </citation>
    <scope>NUCLEOTIDE SEQUENCE [LARGE SCALE GENOMIC DNA]</scope>
    <source>
        <strain evidence="1 2">GE214</strain>
    </source>
</reference>
<evidence type="ECO:0000313" key="2">
    <source>
        <dbReference type="Proteomes" id="UP000028401"/>
    </source>
</evidence>
<comment type="caution">
    <text evidence="1">The sequence shown here is derived from an EMBL/GenBank/DDBJ whole genome shotgun (WGS) entry which is preliminary data.</text>
</comment>
<gene>
    <name evidence="1" type="ORF">U725_01639</name>
</gene>
<dbReference type="InterPro" id="IPR009503">
    <property type="entry name" value="DUF1125"/>
</dbReference>
<evidence type="ECO:0000313" key="1">
    <source>
        <dbReference type="EMBL" id="KEY62223.1"/>
    </source>
</evidence>
<dbReference type="RefSeq" id="WP_011676933.1">
    <property type="nucleotide sequence ID" value="NZ_AZSI01000050.1"/>
</dbReference>
<dbReference type="Pfam" id="PF06563">
    <property type="entry name" value="DUF1125"/>
    <property type="match status" value="1"/>
</dbReference>
<dbReference type="PATRIC" id="fig|1415168.3.peg.1711"/>